<evidence type="ECO:0000259" key="1">
    <source>
        <dbReference type="Pfam" id="PF05117"/>
    </source>
</evidence>
<accession>A0A5C6AN44</accession>
<proteinExistence type="predicted"/>
<dbReference type="AlphaFoldDB" id="A0A5C6AN44"/>
<evidence type="ECO:0000313" key="2">
    <source>
        <dbReference type="EMBL" id="TWU00907.1"/>
    </source>
</evidence>
<sequence>MAVDLDQLPGDDAQWSLARAETDSGILFIRRNQSAEPFLGHPELGIKLGFAIPYQVASGRDVPDSAENEQVSAIEDQIIAKVAQSATGVHVLTLTDPTCKELIFYIKPGADIASIHQSLMAECTSHEIQCMAEHDASWELYLQFCPPA</sequence>
<gene>
    <name evidence="2" type="ORF">Pla52n_42760</name>
</gene>
<feature type="domain" description="DUF695" evidence="1">
    <location>
        <begin position="14"/>
        <end position="144"/>
    </location>
</feature>
<keyword evidence="3" id="KW-1185">Reference proteome</keyword>
<dbReference type="InterPro" id="IPR016097">
    <property type="entry name" value="DUF695"/>
</dbReference>
<name>A0A5C6AN44_9BACT</name>
<comment type="caution">
    <text evidence="2">The sequence shown here is derived from an EMBL/GenBank/DDBJ whole genome shotgun (WGS) entry which is preliminary data.</text>
</comment>
<dbReference type="Pfam" id="PF05117">
    <property type="entry name" value="DUF695"/>
    <property type="match status" value="1"/>
</dbReference>
<protein>
    <recommendedName>
        <fullName evidence="1">DUF695 domain-containing protein</fullName>
    </recommendedName>
</protein>
<dbReference type="RefSeq" id="WP_146521450.1">
    <property type="nucleotide sequence ID" value="NZ_CP151726.1"/>
</dbReference>
<dbReference type="EMBL" id="SJPN01000005">
    <property type="protein sequence ID" value="TWU00907.1"/>
    <property type="molecule type" value="Genomic_DNA"/>
</dbReference>
<dbReference type="Proteomes" id="UP000320176">
    <property type="component" value="Unassembled WGS sequence"/>
</dbReference>
<dbReference type="OrthoDB" id="274948at2"/>
<reference evidence="2 3" key="1">
    <citation type="submission" date="2019-02" db="EMBL/GenBank/DDBJ databases">
        <title>Deep-cultivation of Planctomycetes and their phenomic and genomic characterization uncovers novel biology.</title>
        <authorList>
            <person name="Wiegand S."/>
            <person name="Jogler M."/>
            <person name="Boedeker C."/>
            <person name="Pinto D."/>
            <person name="Vollmers J."/>
            <person name="Rivas-Marin E."/>
            <person name="Kohn T."/>
            <person name="Peeters S.H."/>
            <person name="Heuer A."/>
            <person name="Rast P."/>
            <person name="Oberbeckmann S."/>
            <person name="Bunk B."/>
            <person name="Jeske O."/>
            <person name="Meyerdierks A."/>
            <person name="Storesund J.E."/>
            <person name="Kallscheuer N."/>
            <person name="Luecker S."/>
            <person name="Lage O.M."/>
            <person name="Pohl T."/>
            <person name="Merkel B.J."/>
            <person name="Hornburger P."/>
            <person name="Mueller R.-W."/>
            <person name="Bruemmer F."/>
            <person name="Labrenz M."/>
            <person name="Spormann A.M."/>
            <person name="Op Den Camp H."/>
            <person name="Overmann J."/>
            <person name="Amann R."/>
            <person name="Jetten M.S.M."/>
            <person name="Mascher T."/>
            <person name="Medema M.H."/>
            <person name="Devos D.P."/>
            <person name="Kaster A.-K."/>
            <person name="Ovreas L."/>
            <person name="Rohde M."/>
            <person name="Galperin M.Y."/>
            <person name="Jogler C."/>
        </authorList>
    </citation>
    <scope>NUCLEOTIDE SEQUENCE [LARGE SCALE GENOMIC DNA]</scope>
    <source>
        <strain evidence="2 3">Pla52n</strain>
    </source>
</reference>
<organism evidence="2 3">
    <name type="scientific">Stieleria varia</name>
    <dbReference type="NCBI Taxonomy" id="2528005"/>
    <lineage>
        <taxon>Bacteria</taxon>
        <taxon>Pseudomonadati</taxon>
        <taxon>Planctomycetota</taxon>
        <taxon>Planctomycetia</taxon>
        <taxon>Pirellulales</taxon>
        <taxon>Pirellulaceae</taxon>
        <taxon>Stieleria</taxon>
    </lineage>
</organism>
<evidence type="ECO:0000313" key="3">
    <source>
        <dbReference type="Proteomes" id="UP000320176"/>
    </source>
</evidence>